<comment type="caution">
    <text evidence="2">The sequence shown here is derived from an EMBL/GenBank/DDBJ whole genome shotgun (WGS) entry which is preliminary data.</text>
</comment>
<protein>
    <submittedName>
        <fullName evidence="2">Uncharacterized protein</fullName>
    </submittedName>
</protein>
<proteinExistence type="predicted"/>
<keyword evidence="3" id="KW-1185">Reference proteome</keyword>
<gene>
    <name evidence="2" type="ORF">AAG570_009825</name>
</gene>
<dbReference type="AlphaFoldDB" id="A0ABD0Z7B0"/>
<reference evidence="2 3" key="1">
    <citation type="submission" date="2024-07" db="EMBL/GenBank/DDBJ databases">
        <title>Chromosome-level genome assembly of the water stick insect Ranatra chinensis (Heteroptera: Nepidae).</title>
        <authorList>
            <person name="Liu X."/>
        </authorList>
    </citation>
    <scope>NUCLEOTIDE SEQUENCE [LARGE SCALE GENOMIC DNA]</scope>
    <source>
        <strain evidence="2">Cailab_2021Rc</strain>
        <tissue evidence="2">Muscle</tissue>
    </source>
</reference>
<evidence type="ECO:0000313" key="2">
    <source>
        <dbReference type="EMBL" id="KAL1138133.1"/>
    </source>
</evidence>
<feature type="region of interest" description="Disordered" evidence="1">
    <location>
        <begin position="1"/>
        <end position="33"/>
    </location>
</feature>
<sequence>MASKSRNMFYENKKQETTEIETHPVGDDPPHGLRSSGVRSVEIYLPAKQILADYPEMRFTWTPVLWYDGLAPVVRSFRRIAQGRQRKGRTGVLSGLEDIRAERQERSQGHCLSHYGMMHHNTAASLMTELSNNQAPQMMNNS</sequence>
<dbReference type="Proteomes" id="UP001558652">
    <property type="component" value="Unassembled WGS sequence"/>
</dbReference>
<evidence type="ECO:0000256" key="1">
    <source>
        <dbReference type="SAM" id="MobiDB-lite"/>
    </source>
</evidence>
<dbReference type="EMBL" id="JBFDAA010000004">
    <property type="protein sequence ID" value="KAL1138133.1"/>
    <property type="molecule type" value="Genomic_DNA"/>
</dbReference>
<name>A0ABD0Z7B0_9HEMI</name>
<accession>A0ABD0Z7B0</accession>
<feature type="compositionally biased region" description="Basic and acidic residues" evidence="1">
    <location>
        <begin position="11"/>
        <end position="31"/>
    </location>
</feature>
<evidence type="ECO:0000313" key="3">
    <source>
        <dbReference type="Proteomes" id="UP001558652"/>
    </source>
</evidence>
<organism evidence="2 3">
    <name type="scientific">Ranatra chinensis</name>
    <dbReference type="NCBI Taxonomy" id="642074"/>
    <lineage>
        <taxon>Eukaryota</taxon>
        <taxon>Metazoa</taxon>
        <taxon>Ecdysozoa</taxon>
        <taxon>Arthropoda</taxon>
        <taxon>Hexapoda</taxon>
        <taxon>Insecta</taxon>
        <taxon>Pterygota</taxon>
        <taxon>Neoptera</taxon>
        <taxon>Paraneoptera</taxon>
        <taxon>Hemiptera</taxon>
        <taxon>Heteroptera</taxon>
        <taxon>Panheteroptera</taxon>
        <taxon>Nepomorpha</taxon>
        <taxon>Nepidae</taxon>
        <taxon>Ranatrinae</taxon>
        <taxon>Ranatra</taxon>
    </lineage>
</organism>